<dbReference type="EMBL" id="BQFW01000012">
    <property type="protein sequence ID" value="GJJ76738.1"/>
    <property type="molecule type" value="Genomic_DNA"/>
</dbReference>
<organism evidence="8 9">
    <name type="scientific">Entomortierella parvispora</name>
    <dbReference type="NCBI Taxonomy" id="205924"/>
    <lineage>
        <taxon>Eukaryota</taxon>
        <taxon>Fungi</taxon>
        <taxon>Fungi incertae sedis</taxon>
        <taxon>Mucoromycota</taxon>
        <taxon>Mortierellomycotina</taxon>
        <taxon>Mortierellomycetes</taxon>
        <taxon>Mortierellales</taxon>
        <taxon>Mortierellaceae</taxon>
        <taxon>Entomortierella</taxon>
    </lineage>
</organism>
<reference evidence="8" key="1">
    <citation type="submission" date="2021-11" db="EMBL/GenBank/DDBJ databases">
        <authorList>
            <person name="Herlambang A."/>
            <person name="Guo Y."/>
            <person name="Takashima Y."/>
            <person name="Nishizawa T."/>
        </authorList>
    </citation>
    <scope>NUCLEOTIDE SEQUENCE</scope>
    <source>
        <strain evidence="8">E1425</strain>
    </source>
</reference>
<dbReference type="Proteomes" id="UP000827284">
    <property type="component" value="Unassembled WGS sequence"/>
</dbReference>
<comment type="similarity">
    <text evidence="6">Belongs to the NFYA/HAP2 subunit family.</text>
</comment>
<dbReference type="PROSITE" id="PS51152">
    <property type="entry name" value="NFYA_HAP2_2"/>
    <property type="match status" value="1"/>
</dbReference>
<evidence type="ECO:0000256" key="7">
    <source>
        <dbReference type="SAM" id="MobiDB-lite"/>
    </source>
</evidence>
<gene>
    <name evidence="8" type="ORF">EMPS_09097</name>
</gene>
<name>A0A9P3HHM2_9FUNG</name>
<keyword evidence="5 6" id="KW-0539">Nucleus</keyword>
<keyword evidence="3 6" id="KW-0238">DNA-binding</keyword>
<evidence type="ECO:0000256" key="5">
    <source>
        <dbReference type="ARBA" id="ARBA00023242"/>
    </source>
</evidence>
<comment type="subunit">
    <text evidence="6">Heterotrimer.</text>
</comment>
<accession>A0A9P3HHM2</accession>
<evidence type="ECO:0000256" key="3">
    <source>
        <dbReference type="ARBA" id="ARBA00023125"/>
    </source>
</evidence>
<feature type="region of interest" description="Disordered" evidence="7">
    <location>
        <begin position="149"/>
        <end position="260"/>
    </location>
</feature>
<evidence type="ECO:0000313" key="9">
    <source>
        <dbReference type="Proteomes" id="UP000827284"/>
    </source>
</evidence>
<evidence type="ECO:0000256" key="1">
    <source>
        <dbReference type="ARBA" id="ARBA00004123"/>
    </source>
</evidence>
<dbReference type="PANTHER" id="PTHR12632">
    <property type="entry name" value="TRANSCRIPTION FACTOR NF-Y ALPHA-RELATED"/>
    <property type="match status" value="1"/>
</dbReference>
<dbReference type="GO" id="GO:0003700">
    <property type="term" value="F:DNA-binding transcription factor activity"/>
    <property type="evidence" value="ECO:0007669"/>
    <property type="project" value="UniProtKB-UniRule"/>
</dbReference>
<dbReference type="InterPro" id="IPR001289">
    <property type="entry name" value="NFYA"/>
</dbReference>
<dbReference type="Pfam" id="PF02045">
    <property type="entry name" value="CBFB_NFYA"/>
    <property type="match status" value="1"/>
</dbReference>
<dbReference type="Gene3D" id="6.10.250.2430">
    <property type="match status" value="1"/>
</dbReference>
<dbReference type="PRINTS" id="PR00616">
    <property type="entry name" value="CCAATSUBUNTB"/>
</dbReference>
<evidence type="ECO:0000256" key="4">
    <source>
        <dbReference type="ARBA" id="ARBA00023163"/>
    </source>
</evidence>
<feature type="region of interest" description="Disordered" evidence="7">
    <location>
        <begin position="1"/>
        <end position="42"/>
    </location>
</feature>
<keyword evidence="2 6" id="KW-0805">Transcription regulation</keyword>
<dbReference type="GO" id="GO:0005634">
    <property type="term" value="C:nucleus"/>
    <property type="evidence" value="ECO:0007669"/>
    <property type="project" value="UniProtKB-SubCell"/>
</dbReference>
<evidence type="ECO:0000256" key="6">
    <source>
        <dbReference type="RuleBase" id="RU367155"/>
    </source>
</evidence>
<feature type="compositionally biased region" description="Basic residues" evidence="7">
    <location>
        <begin position="247"/>
        <end position="260"/>
    </location>
</feature>
<keyword evidence="4 6" id="KW-0804">Transcription</keyword>
<proteinExistence type="inferred from homology"/>
<comment type="subcellular location">
    <subcellularLocation>
        <location evidence="1 6">Nucleus</location>
    </subcellularLocation>
</comment>
<dbReference type="AlphaFoldDB" id="A0A9P3HHM2"/>
<sequence length="260" mass="29636">MTRKSRASPPREQVSTSPTPPGSSSSSRLHSEGPAGGMQQHHFDHMAGAYQSVIVVDPSMMPQGYVLGQVAARPEEVEEPLYVNAKQYHRILKRRAARASLEAENRLLQRGRKYLHESRHKHAMRRPRGPGGRFLTAAEIAALDEGEEMMARTTTSTASSSPPTASSPSTDRKGVDQRPPQQQQQLQHQTYSNGVTDQRNHQRVSSSQEENLLQQKQQFLASHQQQQQQQQQHSLSQHHFQQQQQHQHQHQQHFQHQYQH</sequence>
<feature type="compositionally biased region" description="Low complexity" evidence="7">
    <location>
        <begin position="177"/>
        <end position="189"/>
    </location>
</feature>
<comment type="function">
    <text evidence="6">Component of the sequence-specific heterotrimeric transcription factor (NF-Y) which specifically recognizes a 5'-CCAAT-3' box motif found in the promoters of its target genes.</text>
</comment>
<protein>
    <recommendedName>
        <fullName evidence="6">Transcriptional activator HAP2</fullName>
    </recommendedName>
</protein>
<feature type="compositionally biased region" description="Low complexity" evidence="7">
    <location>
        <begin position="153"/>
        <end position="169"/>
    </location>
</feature>
<dbReference type="SMART" id="SM00521">
    <property type="entry name" value="CBF"/>
    <property type="match status" value="1"/>
</dbReference>
<reference evidence="8" key="2">
    <citation type="journal article" date="2022" name="Microbiol. Resour. Announc.">
        <title>Whole-Genome Sequence of Entomortierella parvispora E1425, a Mucoromycotan Fungus Associated with Burkholderiaceae-Related Endosymbiotic Bacteria.</title>
        <authorList>
            <person name="Herlambang A."/>
            <person name="Guo Y."/>
            <person name="Takashima Y."/>
            <person name="Narisawa K."/>
            <person name="Ohta H."/>
            <person name="Nishizawa T."/>
        </authorList>
    </citation>
    <scope>NUCLEOTIDE SEQUENCE</scope>
    <source>
        <strain evidence="8">E1425</strain>
    </source>
</reference>
<comment type="caution">
    <text evidence="8">The sequence shown here is derived from an EMBL/GenBank/DDBJ whole genome shotgun (WGS) entry which is preliminary data.</text>
</comment>
<feature type="compositionally biased region" description="Polar residues" evidence="7">
    <location>
        <begin position="190"/>
        <end position="212"/>
    </location>
</feature>
<feature type="compositionally biased region" description="Low complexity" evidence="7">
    <location>
        <begin position="213"/>
        <end position="246"/>
    </location>
</feature>
<dbReference type="OrthoDB" id="1097733at2759"/>
<keyword evidence="9" id="KW-1185">Reference proteome</keyword>
<evidence type="ECO:0000313" key="8">
    <source>
        <dbReference type="EMBL" id="GJJ76738.1"/>
    </source>
</evidence>
<evidence type="ECO:0000256" key="2">
    <source>
        <dbReference type="ARBA" id="ARBA00023015"/>
    </source>
</evidence>
<dbReference type="GO" id="GO:0003677">
    <property type="term" value="F:DNA binding"/>
    <property type="evidence" value="ECO:0007669"/>
    <property type="project" value="UniProtKB-KW"/>
</dbReference>